<comment type="caution">
    <text evidence="2">The sequence shown here is derived from an EMBL/GenBank/DDBJ whole genome shotgun (WGS) entry which is preliminary data.</text>
</comment>
<name>A0A6G1EC54_9ORYZ</name>
<feature type="compositionally biased region" description="Basic and acidic residues" evidence="1">
    <location>
        <begin position="83"/>
        <end position="93"/>
    </location>
</feature>
<feature type="region of interest" description="Disordered" evidence="1">
    <location>
        <begin position="1"/>
        <end position="34"/>
    </location>
</feature>
<accession>A0A6G1EC54</accession>
<dbReference type="EMBL" id="SPHZ02000004">
    <property type="protein sequence ID" value="KAF0922368.1"/>
    <property type="molecule type" value="Genomic_DNA"/>
</dbReference>
<sequence>MSAARAGESSPCSNHGISTGGRGRERRRAARLAQGRWRRCAGVAAADWGWTRTGVRRKNDEEQEAEATRRGAVGATRPGRRGRGYEDAHRRWL</sequence>
<keyword evidence="3" id="KW-1185">Reference proteome</keyword>
<gene>
    <name evidence="2" type="ORF">E2562_033508</name>
</gene>
<reference evidence="2 3" key="1">
    <citation type="submission" date="2019-11" db="EMBL/GenBank/DDBJ databases">
        <title>Whole genome sequence of Oryza granulata.</title>
        <authorList>
            <person name="Li W."/>
        </authorList>
    </citation>
    <scope>NUCLEOTIDE SEQUENCE [LARGE SCALE GENOMIC DNA]</scope>
    <source>
        <strain evidence="3">cv. Menghai</strain>
        <tissue evidence="2">Leaf</tissue>
    </source>
</reference>
<evidence type="ECO:0000313" key="2">
    <source>
        <dbReference type="EMBL" id="KAF0922368.1"/>
    </source>
</evidence>
<evidence type="ECO:0000313" key="3">
    <source>
        <dbReference type="Proteomes" id="UP000479710"/>
    </source>
</evidence>
<protein>
    <submittedName>
        <fullName evidence="2">Uncharacterized protein</fullName>
    </submittedName>
</protein>
<organism evidence="2 3">
    <name type="scientific">Oryza meyeriana var. granulata</name>
    <dbReference type="NCBI Taxonomy" id="110450"/>
    <lineage>
        <taxon>Eukaryota</taxon>
        <taxon>Viridiplantae</taxon>
        <taxon>Streptophyta</taxon>
        <taxon>Embryophyta</taxon>
        <taxon>Tracheophyta</taxon>
        <taxon>Spermatophyta</taxon>
        <taxon>Magnoliopsida</taxon>
        <taxon>Liliopsida</taxon>
        <taxon>Poales</taxon>
        <taxon>Poaceae</taxon>
        <taxon>BOP clade</taxon>
        <taxon>Oryzoideae</taxon>
        <taxon>Oryzeae</taxon>
        <taxon>Oryzinae</taxon>
        <taxon>Oryza</taxon>
        <taxon>Oryza meyeriana</taxon>
    </lineage>
</organism>
<feature type="non-terminal residue" evidence="2">
    <location>
        <position position="93"/>
    </location>
</feature>
<dbReference type="Proteomes" id="UP000479710">
    <property type="component" value="Unassembled WGS sequence"/>
</dbReference>
<proteinExistence type="predicted"/>
<dbReference type="AlphaFoldDB" id="A0A6G1EC54"/>
<evidence type="ECO:0000256" key="1">
    <source>
        <dbReference type="SAM" id="MobiDB-lite"/>
    </source>
</evidence>
<feature type="region of interest" description="Disordered" evidence="1">
    <location>
        <begin position="51"/>
        <end position="93"/>
    </location>
</feature>